<dbReference type="AlphaFoldDB" id="A0A6J4RTP6"/>
<organism evidence="1">
    <name type="scientific">uncultured Segetibacter sp</name>
    <dbReference type="NCBI Taxonomy" id="481133"/>
    <lineage>
        <taxon>Bacteria</taxon>
        <taxon>Pseudomonadati</taxon>
        <taxon>Bacteroidota</taxon>
        <taxon>Chitinophagia</taxon>
        <taxon>Chitinophagales</taxon>
        <taxon>Chitinophagaceae</taxon>
        <taxon>Segetibacter</taxon>
        <taxon>environmental samples</taxon>
    </lineage>
</organism>
<dbReference type="EMBL" id="CADCVN010000385">
    <property type="protein sequence ID" value="CAA9481283.1"/>
    <property type="molecule type" value="Genomic_DNA"/>
</dbReference>
<name>A0A6J4RTP6_9BACT</name>
<protein>
    <submittedName>
        <fullName evidence="1">Uncharacterized protein</fullName>
    </submittedName>
</protein>
<reference evidence="1" key="1">
    <citation type="submission" date="2020-02" db="EMBL/GenBank/DDBJ databases">
        <authorList>
            <person name="Meier V. D."/>
        </authorList>
    </citation>
    <scope>NUCLEOTIDE SEQUENCE</scope>
    <source>
        <strain evidence="1">AVDCRST_MAG96</strain>
    </source>
</reference>
<accession>A0A6J4RTP6</accession>
<proteinExistence type="predicted"/>
<evidence type="ECO:0000313" key="1">
    <source>
        <dbReference type="EMBL" id="CAA9481283.1"/>
    </source>
</evidence>
<sequence length="44" mass="5017">MKNKKERKLSGVVLVGRPLVFSKINNHLRGLLAWLTLFSIPLND</sequence>
<gene>
    <name evidence="1" type="ORF">AVDCRST_MAG96-1023</name>
</gene>